<evidence type="ECO:0000256" key="1">
    <source>
        <dbReference type="ARBA" id="ARBA00004123"/>
    </source>
</evidence>
<dbReference type="GO" id="GO:0042393">
    <property type="term" value="F:histone binding"/>
    <property type="evidence" value="ECO:0007669"/>
    <property type="project" value="TreeGrafter"/>
</dbReference>
<dbReference type="InterPro" id="IPR001357">
    <property type="entry name" value="BRCT_dom"/>
</dbReference>
<dbReference type="InterPro" id="IPR047252">
    <property type="entry name" value="TP53BP1-like"/>
</dbReference>
<feature type="compositionally biased region" description="Basic and acidic residues" evidence="4">
    <location>
        <begin position="540"/>
        <end position="549"/>
    </location>
</feature>
<feature type="compositionally biased region" description="Polar residues" evidence="4">
    <location>
        <begin position="203"/>
        <end position="213"/>
    </location>
</feature>
<gene>
    <name evidence="6" type="ORF">F503_08228</name>
</gene>
<keyword evidence="3" id="KW-0539">Nucleus</keyword>
<dbReference type="Gene3D" id="3.40.50.10190">
    <property type="entry name" value="BRCT domain"/>
    <property type="match status" value="1"/>
</dbReference>
<feature type="compositionally biased region" description="Polar residues" evidence="4">
    <location>
        <begin position="168"/>
        <end position="177"/>
    </location>
</feature>
<dbReference type="GO" id="GO:0000077">
    <property type="term" value="P:DNA damage checkpoint signaling"/>
    <property type="evidence" value="ECO:0007669"/>
    <property type="project" value="TreeGrafter"/>
</dbReference>
<evidence type="ECO:0000256" key="4">
    <source>
        <dbReference type="SAM" id="MobiDB-lite"/>
    </source>
</evidence>
<feature type="compositionally biased region" description="Basic and acidic residues" evidence="4">
    <location>
        <begin position="249"/>
        <end position="260"/>
    </location>
</feature>
<proteinExistence type="predicted"/>
<reference evidence="6 7" key="1">
    <citation type="journal article" date="2013" name="BMC Genomics">
        <title>The genome and transcriptome of the pine saprophyte Ophiostoma piceae, and a comparison with the bark beetle-associated pine pathogen Grosmannia clavigera.</title>
        <authorList>
            <person name="Haridas S."/>
            <person name="Wang Y."/>
            <person name="Lim L."/>
            <person name="Massoumi Alamouti S."/>
            <person name="Jackman S."/>
            <person name="Docking R."/>
            <person name="Robertson G."/>
            <person name="Birol I."/>
            <person name="Bohlmann J."/>
            <person name="Breuil C."/>
        </authorList>
    </citation>
    <scope>NUCLEOTIDE SEQUENCE [LARGE SCALE GENOMIC DNA]</scope>
    <source>
        <strain evidence="6 7">UAMH 11346</strain>
    </source>
</reference>
<feature type="region of interest" description="Disordered" evidence="4">
    <location>
        <begin position="76"/>
        <end position="129"/>
    </location>
</feature>
<feature type="region of interest" description="Disordered" evidence="4">
    <location>
        <begin position="1"/>
        <end position="43"/>
    </location>
</feature>
<evidence type="ECO:0000313" key="7">
    <source>
        <dbReference type="Proteomes" id="UP000016923"/>
    </source>
</evidence>
<evidence type="ECO:0000256" key="3">
    <source>
        <dbReference type="ARBA" id="ARBA00023242"/>
    </source>
</evidence>
<evidence type="ECO:0000256" key="2">
    <source>
        <dbReference type="ARBA" id="ARBA00022763"/>
    </source>
</evidence>
<dbReference type="InterPro" id="IPR047249">
    <property type="entry name" value="BRCT_p53bp1-like_rpt1"/>
</dbReference>
<dbReference type="STRING" id="1262450.S3BYW3"/>
<keyword evidence="7" id="KW-1185">Reference proteome</keyword>
<dbReference type="CDD" id="cd17745">
    <property type="entry name" value="BRCT_p53bp1_rpt1"/>
    <property type="match status" value="1"/>
</dbReference>
<feature type="compositionally biased region" description="Polar residues" evidence="4">
    <location>
        <begin position="395"/>
        <end position="406"/>
    </location>
</feature>
<dbReference type="GO" id="GO:0045944">
    <property type="term" value="P:positive regulation of transcription by RNA polymerase II"/>
    <property type="evidence" value="ECO:0007669"/>
    <property type="project" value="TreeGrafter"/>
</dbReference>
<dbReference type="PROSITE" id="PS50172">
    <property type="entry name" value="BRCT"/>
    <property type="match status" value="1"/>
</dbReference>
<feature type="compositionally biased region" description="Polar residues" evidence="4">
    <location>
        <begin position="226"/>
        <end position="235"/>
    </location>
</feature>
<dbReference type="eggNOG" id="KOG3548">
    <property type="taxonomic scope" value="Eukaryota"/>
</dbReference>
<feature type="compositionally biased region" description="Low complexity" evidence="4">
    <location>
        <begin position="689"/>
        <end position="706"/>
    </location>
</feature>
<feature type="region of interest" description="Disordered" evidence="4">
    <location>
        <begin position="314"/>
        <end position="377"/>
    </location>
</feature>
<feature type="region of interest" description="Disordered" evidence="4">
    <location>
        <begin position="390"/>
        <end position="631"/>
    </location>
</feature>
<dbReference type="PANTHER" id="PTHR15321">
    <property type="entry name" value="TUMOR SUPPRESSOR P53-BINDING PROTEIN 1"/>
    <property type="match status" value="1"/>
</dbReference>
<feature type="compositionally biased region" description="Polar residues" evidence="4">
    <location>
        <begin position="34"/>
        <end position="43"/>
    </location>
</feature>
<dbReference type="PANTHER" id="PTHR15321:SF3">
    <property type="entry name" value="TP53-BINDING PROTEIN 1"/>
    <property type="match status" value="1"/>
</dbReference>
<feature type="compositionally biased region" description="Polar residues" evidence="4">
    <location>
        <begin position="575"/>
        <end position="588"/>
    </location>
</feature>
<dbReference type="OrthoDB" id="129353at2759"/>
<name>S3BYW3_OPHP1</name>
<dbReference type="InterPro" id="IPR036420">
    <property type="entry name" value="BRCT_dom_sf"/>
</dbReference>
<keyword evidence="2" id="KW-0227">DNA damage</keyword>
<dbReference type="EMBL" id="KE148155">
    <property type="protein sequence ID" value="EPE05697.1"/>
    <property type="molecule type" value="Genomic_DNA"/>
</dbReference>
<dbReference type="HOGENOM" id="CLU_008949_0_0_1"/>
<feature type="compositionally biased region" description="Basic and acidic residues" evidence="4">
    <location>
        <begin position="322"/>
        <end position="334"/>
    </location>
</feature>
<protein>
    <recommendedName>
        <fullName evidence="5">BRCT domain-containing protein</fullName>
    </recommendedName>
</protein>
<feature type="compositionally biased region" description="Basic and acidic residues" evidence="4">
    <location>
        <begin position="505"/>
        <end position="517"/>
    </location>
</feature>
<comment type="subcellular location">
    <subcellularLocation>
        <location evidence="1">Nucleus</location>
    </subcellularLocation>
</comment>
<feature type="compositionally biased region" description="Polar residues" evidence="4">
    <location>
        <begin position="487"/>
        <end position="498"/>
    </location>
</feature>
<organism evidence="6 7">
    <name type="scientific">Ophiostoma piceae (strain UAMH 11346)</name>
    <name type="common">Sap stain fungus</name>
    <dbReference type="NCBI Taxonomy" id="1262450"/>
    <lineage>
        <taxon>Eukaryota</taxon>
        <taxon>Fungi</taxon>
        <taxon>Dikarya</taxon>
        <taxon>Ascomycota</taxon>
        <taxon>Pezizomycotina</taxon>
        <taxon>Sordariomycetes</taxon>
        <taxon>Sordariomycetidae</taxon>
        <taxon>Ophiostomatales</taxon>
        <taxon>Ophiostomataceae</taxon>
        <taxon>Ophiostoma</taxon>
    </lineage>
</organism>
<feature type="region of interest" description="Disordered" evidence="4">
    <location>
        <begin position="969"/>
        <end position="997"/>
    </location>
</feature>
<dbReference type="GO" id="GO:0005634">
    <property type="term" value="C:nucleus"/>
    <property type="evidence" value="ECO:0007669"/>
    <property type="project" value="UniProtKB-SubCell"/>
</dbReference>
<feature type="compositionally biased region" description="Low complexity" evidence="4">
    <location>
        <begin position="553"/>
        <end position="574"/>
    </location>
</feature>
<evidence type="ECO:0000313" key="6">
    <source>
        <dbReference type="EMBL" id="EPE05697.1"/>
    </source>
</evidence>
<dbReference type="VEuPathDB" id="FungiDB:F503_08228"/>
<feature type="domain" description="BRCT" evidence="5">
    <location>
        <begin position="802"/>
        <end position="861"/>
    </location>
</feature>
<evidence type="ECO:0000259" key="5">
    <source>
        <dbReference type="PROSITE" id="PS50172"/>
    </source>
</evidence>
<dbReference type="SUPFAM" id="SSF52113">
    <property type="entry name" value="BRCT domain"/>
    <property type="match status" value="1"/>
</dbReference>
<dbReference type="AlphaFoldDB" id="S3BYW3"/>
<feature type="region of interest" description="Disordered" evidence="4">
    <location>
        <begin position="149"/>
        <end position="295"/>
    </location>
</feature>
<accession>S3BYW3</accession>
<dbReference type="OMA" id="PCLAPQW"/>
<feature type="compositionally biased region" description="Basic and acidic residues" evidence="4">
    <location>
        <begin position="589"/>
        <end position="603"/>
    </location>
</feature>
<dbReference type="Proteomes" id="UP000016923">
    <property type="component" value="Unassembled WGS sequence"/>
</dbReference>
<sequence length="1022" mass="110728">MDPSMGQADDGSDSPTQVNEGRSYDQYTEDPASLSLTGIRQTQEQTGFSDDFLARSLHENESGAVNFNSLYSGGAEIESPMAREGQSGRRRSSGTAPFSTHSDNDPVATTVGLEPETPAAPKNPFAGKFQTPLVAGSQLFAQTPFSAAFGQASPTSSRPSPSDLPVQTAMTPHTGGSSLLRPRFPNSIRDELQTPMPMPMFHNLTTSSQSRPETITPYHGEPTAPATLQQPSSPTARRRRMPAPIQEYEPMKKSQERREAATGSRPRLGSFNSSSDDDADTASQRRRAIVHQNKQEATKILSAISMSGPTFRDDIVEVPASTRKEERPRSRGKESSFMALGVCPESDPQDAVTESTPTATVKPFDGPRSSVPESEYGHLSFPQSMIDAEYGTKTLPATKTPSSSAISLPDISETVRKQPRHALHPHSSINEADAIPETSPARIRASATMQSPIHITSDAAEAPSIPPSADSDLLSSQPRLDPPSPTRPRQSQHDSISQVIGLLKQEAHRETHQDKNAVELATSSPPVPLPEAFNSKKRQRKDDKRDTGNRRPAVAASTSSGRSAGSSLSSLSVTPTQASRAGTPITANDSDRSTRTSDKKDGVPEAPVIPGIDVIDIRDDSPPLPQRRRRHDILSLPTMKHDASTYTKKAASATTMKRGLSPFPSGSTDELAVSPASFATGSERRTRSTRTFARSASSRNAALASTSHRRESTAPGLFSGMLFSVTFQSKRKGESDADYSKREKQGEKLQARILDEGGSILPDGFDALFQSPQITTPPVPSTGTFSSRYRADLDTANKATSGLRLLPHATGTGFTALISDGHSRKAKYMQALALGLPCLAPRWVTACLERNELVDWTSYLLCAGESSFLGGAIRSRNLASYNAYTAQLVDVVESRSKLLEGLNILVFVRRSTREAYIFLAHVLGASLSRAHSPQEAREYLRAMEDAGRPFDWVYTDDEADINSIFQDRASRPAAKRRKRPSSTLATHNDTDRPPAPVKLLSDERFIQSLIFGKLIEEDDLGD</sequence>
<feature type="region of interest" description="Disordered" evidence="4">
    <location>
        <begin position="662"/>
        <end position="712"/>
    </location>
</feature>